<evidence type="ECO:0000259" key="1">
    <source>
        <dbReference type="Pfam" id="PF13961"/>
    </source>
</evidence>
<reference evidence="2" key="2">
    <citation type="submission" date="2022-01" db="EMBL/GenBank/DDBJ databases">
        <authorList>
            <person name="Yamashiro T."/>
            <person name="Shiraishi A."/>
            <person name="Satake H."/>
            <person name="Nakayama K."/>
        </authorList>
    </citation>
    <scope>NUCLEOTIDE SEQUENCE</scope>
</reference>
<protein>
    <submittedName>
        <fullName evidence="2">Retrovirus-related pol polyprotein from transposon TNT 1-94</fullName>
    </submittedName>
</protein>
<evidence type="ECO:0000313" key="3">
    <source>
        <dbReference type="Proteomes" id="UP001151760"/>
    </source>
</evidence>
<proteinExistence type="predicted"/>
<organism evidence="2 3">
    <name type="scientific">Tanacetum coccineum</name>
    <dbReference type="NCBI Taxonomy" id="301880"/>
    <lineage>
        <taxon>Eukaryota</taxon>
        <taxon>Viridiplantae</taxon>
        <taxon>Streptophyta</taxon>
        <taxon>Embryophyta</taxon>
        <taxon>Tracheophyta</taxon>
        <taxon>Spermatophyta</taxon>
        <taxon>Magnoliopsida</taxon>
        <taxon>eudicotyledons</taxon>
        <taxon>Gunneridae</taxon>
        <taxon>Pentapetalae</taxon>
        <taxon>asterids</taxon>
        <taxon>campanulids</taxon>
        <taxon>Asterales</taxon>
        <taxon>Asteraceae</taxon>
        <taxon>Asteroideae</taxon>
        <taxon>Anthemideae</taxon>
        <taxon>Anthemidinae</taxon>
        <taxon>Tanacetum</taxon>
    </lineage>
</organism>
<gene>
    <name evidence="2" type="ORF">Tco_0875793</name>
</gene>
<name>A0ABQ5BT91_9ASTR</name>
<dbReference type="InterPro" id="IPR025314">
    <property type="entry name" value="DUF4219"/>
</dbReference>
<keyword evidence="3" id="KW-1185">Reference proteome</keyword>
<dbReference type="Proteomes" id="UP001151760">
    <property type="component" value="Unassembled WGS sequence"/>
</dbReference>
<feature type="domain" description="DUF4219" evidence="1">
    <location>
        <begin position="33"/>
        <end position="56"/>
    </location>
</feature>
<dbReference type="Pfam" id="PF13961">
    <property type="entry name" value="DUF4219"/>
    <property type="match status" value="1"/>
</dbReference>
<evidence type="ECO:0000313" key="2">
    <source>
        <dbReference type="EMBL" id="GJT17087.1"/>
    </source>
</evidence>
<reference evidence="2" key="1">
    <citation type="journal article" date="2022" name="Int. J. Mol. Sci.">
        <title>Draft Genome of Tanacetum Coccineum: Genomic Comparison of Closely Related Tanacetum-Family Plants.</title>
        <authorList>
            <person name="Yamashiro T."/>
            <person name="Shiraishi A."/>
            <person name="Nakayama K."/>
            <person name="Satake H."/>
        </authorList>
    </citation>
    <scope>NUCLEOTIDE SEQUENCE</scope>
</reference>
<sequence>MHPPLFVRKQRLELKDQDVKFNELVPIFSSYQNNYSSWCIRMKALLDSHDVWEIVEKGVEKVDDESSLSPIREVEEKKRKEPLEQALYSKVTFKKEKRTFYMEKSMDEDAVIFMVVMVSKAGDEEEEEKISTKKMGTNGLHYTSSRQVKEKANLVEVEDEDELTLLMARHEEQEKRIEPCLNSGFPLLSEVAVTIRTRNRGLNESYTITKRSIGQVSKAIVVPSGTPDATGASGNAGTPNEFLKQVVNRMDKGNGGSSGADDEGFIEVKLSVEMGNKAYMSGVQEEGQHSILLVEKINIFEKHMLKEKYMLVDDEGKPMEKVKYSGDLGSEDEVESVENEMASYLTSKSSGVGYGVINLPEKPFTQKIFIGVFENKERESEHEDRRRQEQAKFERLKLVNEEIME</sequence>
<accession>A0ABQ5BT91</accession>
<dbReference type="EMBL" id="BQNB010013528">
    <property type="protein sequence ID" value="GJT17087.1"/>
    <property type="molecule type" value="Genomic_DNA"/>
</dbReference>
<comment type="caution">
    <text evidence="2">The sequence shown here is derived from an EMBL/GenBank/DDBJ whole genome shotgun (WGS) entry which is preliminary data.</text>
</comment>